<protein>
    <recommendedName>
        <fullName evidence="2">Rad50/SbcC-type AAA domain-containing protein</fullName>
    </recommendedName>
</protein>
<dbReference type="GO" id="GO:0000731">
    <property type="term" value="P:DNA synthesis involved in DNA repair"/>
    <property type="evidence" value="ECO:0007669"/>
    <property type="project" value="TreeGrafter"/>
</dbReference>
<organism evidence="3">
    <name type="scientific">uncultured organism</name>
    <dbReference type="NCBI Taxonomy" id="155900"/>
    <lineage>
        <taxon>unclassified sequences</taxon>
        <taxon>environmental samples</taxon>
    </lineage>
</organism>
<reference evidence="3" key="1">
    <citation type="journal article" date="2013" name="Syst. Appl. Microbiol.">
        <title>New insights into the archaeal diversity of a hypersaline microbial mat obtained by a metagenomic approach.</title>
        <authorList>
            <person name="Lopez-Lopez A."/>
            <person name="Richter M."/>
            <person name="Pena A."/>
            <person name="Tamames J."/>
            <person name="Rossello-Mora R."/>
        </authorList>
    </citation>
    <scope>NUCLEOTIDE SEQUENCE</scope>
</reference>
<proteinExistence type="predicted"/>
<dbReference type="EMBL" id="JX684082">
    <property type="protein sequence ID" value="AGF93133.1"/>
    <property type="molecule type" value="Genomic_DNA"/>
</dbReference>
<dbReference type="PANTHER" id="PTHR32182">
    <property type="entry name" value="DNA REPLICATION AND REPAIR PROTEIN RECF"/>
    <property type="match status" value="1"/>
</dbReference>
<evidence type="ECO:0000313" key="3">
    <source>
        <dbReference type="EMBL" id="AGF93133.1"/>
    </source>
</evidence>
<dbReference type="InterPro" id="IPR038729">
    <property type="entry name" value="Rad50/SbcC_AAA"/>
</dbReference>
<dbReference type="InterPro" id="IPR027417">
    <property type="entry name" value="P-loop_NTPase"/>
</dbReference>
<evidence type="ECO:0000259" key="2">
    <source>
        <dbReference type="Pfam" id="PF13476"/>
    </source>
</evidence>
<dbReference type="SUPFAM" id="SSF52540">
    <property type="entry name" value="P-loop containing nucleoside triphosphate hydrolases"/>
    <property type="match status" value="2"/>
</dbReference>
<feature type="domain" description="Rad50/SbcC-type AAA" evidence="2">
    <location>
        <begin position="8"/>
        <end position="263"/>
    </location>
</feature>
<dbReference type="PANTHER" id="PTHR32182:SF22">
    <property type="entry name" value="ATP-DEPENDENT ENDONUCLEASE, OLD FAMILY-RELATED"/>
    <property type="match status" value="1"/>
</dbReference>
<name>M1QAX7_9ZZZZ</name>
<keyword evidence="1" id="KW-0175">Coiled coil</keyword>
<evidence type="ECO:0000256" key="1">
    <source>
        <dbReference type="SAM" id="Coils"/>
    </source>
</evidence>
<dbReference type="Pfam" id="PF13476">
    <property type="entry name" value="AAA_23"/>
    <property type="match status" value="1"/>
</dbReference>
<dbReference type="GO" id="GO:0006302">
    <property type="term" value="P:double-strand break repair"/>
    <property type="evidence" value="ECO:0007669"/>
    <property type="project" value="InterPro"/>
</dbReference>
<dbReference type="Gene3D" id="3.40.50.300">
    <property type="entry name" value="P-loop containing nucleotide triphosphate hydrolases"/>
    <property type="match status" value="1"/>
</dbReference>
<gene>
    <name evidence="3" type="ORF">FLSS-17_0041</name>
</gene>
<sequence>MRKLQLNKLILDNFKGIRDLQLDLEGKNAQLIGANETGKTTIFDAFSWLLFDQDSKGNSNFKIKTMKEGEAIHHLDHSVLGYFYIEGKEDSRMKLKKTYKEKYRKKRGQDGEKFTGHTNDHYIDGVPVQKGEYDDMLDDLVGQETLQILSSPRYFSEELHWKDRRRILKEVVEDPTRDEVAAQVDECLTGFLNAFGSSEVENFRKIQKSEIKELNEELDILPERIDEAEDGIPDLDLSREDIKEKLAGLRGKKDELNEELAEIRSNSGANKIKQKIRELEGEMDEIKRNYRGEVKDKIADVEDDKRKLRSQHKESADKYTKYKNKVGKLEQKSDELEEKISVVEEKLNREKSKEFEEDKKVCPTCGQDLPEEEVEVKRKKFNRRKVKRIDKYQKKVEKLKTKKKEAGEEIEELQHKIPKLEEKANELDEKLEDKKEEALELKSRLEDFKDLEKYQSRVKRKEELETKLAKEESPTSMEKEIEDKLEKIGKNIKKGERKLGKWDTKERQLEKVKDLKEKQKELSKELDERQKLLHQAELFDRARYQLLEDKVNERFDMATFQLFEEQVNGGIKEVCEAKYDGVPYSAINSAAKVQVGIDIINTLQDYYEFIAPIFIDNRESVTEIPETRAQVISLVVEEGVEPIELRAGSRERIFHE</sequence>
<dbReference type="Gene3D" id="1.10.287.510">
    <property type="entry name" value="Helix hairpin bin"/>
    <property type="match status" value="1"/>
</dbReference>
<feature type="coiled-coil region" evidence="1">
    <location>
        <begin position="382"/>
        <end position="535"/>
    </location>
</feature>
<feature type="coiled-coil region" evidence="1">
    <location>
        <begin position="211"/>
        <end position="353"/>
    </location>
</feature>
<accession>M1QAX7</accession>
<dbReference type="AlphaFoldDB" id="M1QAX7"/>
<dbReference type="SUPFAM" id="SSF75712">
    <property type="entry name" value="Rad50 coiled-coil Zn hook"/>
    <property type="match status" value="1"/>
</dbReference>
<dbReference type="GO" id="GO:0016887">
    <property type="term" value="F:ATP hydrolysis activity"/>
    <property type="evidence" value="ECO:0007669"/>
    <property type="project" value="InterPro"/>
</dbReference>